<dbReference type="Pfam" id="PF01418">
    <property type="entry name" value="HTH_6"/>
    <property type="match status" value="1"/>
</dbReference>
<evidence type="ECO:0000256" key="4">
    <source>
        <dbReference type="SAM" id="Phobius"/>
    </source>
</evidence>
<dbReference type="GO" id="GO:1901135">
    <property type="term" value="P:carbohydrate derivative metabolic process"/>
    <property type="evidence" value="ECO:0007669"/>
    <property type="project" value="InterPro"/>
</dbReference>
<dbReference type="InterPro" id="IPR036388">
    <property type="entry name" value="WH-like_DNA-bd_sf"/>
</dbReference>
<dbReference type="PROSITE" id="PS51071">
    <property type="entry name" value="HTH_RPIR"/>
    <property type="match status" value="1"/>
</dbReference>
<evidence type="ECO:0000313" key="8">
    <source>
        <dbReference type="Proteomes" id="UP000095594"/>
    </source>
</evidence>
<dbReference type="SUPFAM" id="SSF53697">
    <property type="entry name" value="SIS domain"/>
    <property type="match status" value="1"/>
</dbReference>
<dbReference type="InterPro" id="IPR000281">
    <property type="entry name" value="HTH_RpiR"/>
</dbReference>
<dbReference type="InterPro" id="IPR009057">
    <property type="entry name" value="Homeodomain-like_sf"/>
</dbReference>
<protein>
    <submittedName>
        <fullName evidence="7">RpiR family transcriptional regulator</fullName>
    </submittedName>
</protein>
<keyword evidence="3" id="KW-0804">Transcription</keyword>
<organism evidence="7 8">
    <name type="scientific">Clostridium disporicum</name>
    <dbReference type="NCBI Taxonomy" id="84024"/>
    <lineage>
        <taxon>Bacteria</taxon>
        <taxon>Bacillati</taxon>
        <taxon>Bacillota</taxon>
        <taxon>Clostridia</taxon>
        <taxon>Eubacteriales</taxon>
        <taxon>Clostridiaceae</taxon>
        <taxon>Clostridium</taxon>
    </lineage>
</organism>
<dbReference type="GO" id="GO:0097367">
    <property type="term" value="F:carbohydrate derivative binding"/>
    <property type="evidence" value="ECO:0007669"/>
    <property type="project" value="InterPro"/>
</dbReference>
<keyword evidence="1" id="KW-0805">Transcription regulation</keyword>
<evidence type="ECO:0000313" key="7">
    <source>
        <dbReference type="EMBL" id="CUO82379.1"/>
    </source>
</evidence>
<evidence type="ECO:0000256" key="1">
    <source>
        <dbReference type="ARBA" id="ARBA00023015"/>
    </source>
</evidence>
<dbReference type="PROSITE" id="PS51464">
    <property type="entry name" value="SIS"/>
    <property type="match status" value="1"/>
</dbReference>
<evidence type="ECO:0000259" key="6">
    <source>
        <dbReference type="PROSITE" id="PS51464"/>
    </source>
</evidence>
<dbReference type="Gene3D" id="3.40.50.10490">
    <property type="entry name" value="Glucose-6-phosphate isomerase like protein, domain 1"/>
    <property type="match status" value="1"/>
</dbReference>
<name>A0A174IBP2_9CLOT</name>
<feature type="domain" description="HTH rpiR-type" evidence="5">
    <location>
        <begin position="1"/>
        <end position="76"/>
    </location>
</feature>
<dbReference type="GO" id="GO:0003700">
    <property type="term" value="F:DNA-binding transcription factor activity"/>
    <property type="evidence" value="ECO:0007669"/>
    <property type="project" value="InterPro"/>
</dbReference>
<keyword evidence="2" id="KW-0238">DNA-binding</keyword>
<dbReference type="PANTHER" id="PTHR30514">
    <property type="entry name" value="GLUCOKINASE"/>
    <property type="match status" value="1"/>
</dbReference>
<reference evidence="7 8" key="1">
    <citation type="submission" date="2015-09" db="EMBL/GenBank/DDBJ databases">
        <authorList>
            <consortium name="Pathogen Informatics"/>
        </authorList>
    </citation>
    <scope>NUCLEOTIDE SEQUENCE [LARGE SCALE GENOMIC DNA]</scope>
    <source>
        <strain evidence="7 8">2789STDY5834856</strain>
    </source>
</reference>
<dbReference type="InterPro" id="IPR001347">
    <property type="entry name" value="SIS_dom"/>
</dbReference>
<dbReference type="PANTHER" id="PTHR30514:SF10">
    <property type="entry name" value="MURR_RPIR FAMILY TRANSCRIPTIONAL REGULATOR"/>
    <property type="match status" value="1"/>
</dbReference>
<dbReference type="Pfam" id="PF01380">
    <property type="entry name" value="SIS"/>
    <property type="match status" value="1"/>
</dbReference>
<dbReference type="CDD" id="cd05013">
    <property type="entry name" value="SIS_RpiR"/>
    <property type="match status" value="1"/>
</dbReference>
<accession>A0A174IBP2</accession>
<dbReference type="Proteomes" id="UP000095594">
    <property type="component" value="Unassembled WGS sequence"/>
</dbReference>
<dbReference type="InterPro" id="IPR047640">
    <property type="entry name" value="RpiR-like"/>
</dbReference>
<feature type="transmembrane region" description="Helical" evidence="4">
    <location>
        <begin position="240"/>
        <end position="259"/>
    </location>
</feature>
<sequence>MSIIERLKSQDDLTPVECELVRYILENQDKIINLNISDLAAITFTSNATIVRLCRKIGLSGYRQFKVQFIKEVEKRRKEKSDVDINHPFGEKESEEEIIKRIADLSKEAIDTCYESIDSLAISKVAKYIINANSTYIYANGDSLISSIGFANRLSKLKINTVIANQYGEISTNTYNVTRDDVALFVSYSGKNLIQDRYMRVLKRSGCKILIITADKNISGYDGTIIFPNREAVEGKIATYYSQIAINYILNCIYAIIFASDFRKNYNKKYKIEKLEQK</sequence>
<dbReference type="InterPro" id="IPR035472">
    <property type="entry name" value="RpiR-like_SIS"/>
</dbReference>
<dbReference type="Gene3D" id="1.10.10.10">
    <property type="entry name" value="Winged helix-like DNA-binding domain superfamily/Winged helix DNA-binding domain"/>
    <property type="match status" value="1"/>
</dbReference>
<dbReference type="AlphaFoldDB" id="A0A174IBP2"/>
<dbReference type="RefSeq" id="WP_055266844.1">
    <property type="nucleotide sequence ID" value="NZ_CABIXQ010000017.1"/>
</dbReference>
<evidence type="ECO:0000256" key="3">
    <source>
        <dbReference type="ARBA" id="ARBA00023163"/>
    </source>
</evidence>
<dbReference type="GO" id="GO:0003677">
    <property type="term" value="F:DNA binding"/>
    <property type="evidence" value="ECO:0007669"/>
    <property type="project" value="UniProtKB-KW"/>
</dbReference>
<dbReference type="EMBL" id="CYZX01000017">
    <property type="protein sequence ID" value="CUO82379.1"/>
    <property type="molecule type" value="Genomic_DNA"/>
</dbReference>
<keyword evidence="4" id="KW-0812">Transmembrane</keyword>
<feature type="domain" description="SIS" evidence="6">
    <location>
        <begin position="125"/>
        <end position="263"/>
    </location>
</feature>
<keyword evidence="4" id="KW-1133">Transmembrane helix</keyword>
<proteinExistence type="predicted"/>
<evidence type="ECO:0000259" key="5">
    <source>
        <dbReference type="PROSITE" id="PS51071"/>
    </source>
</evidence>
<evidence type="ECO:0000256" key="2">
    <source>
        <dbReference type="ARBA" id="ARBA00023125"/>
    </source>
</evidence>
<dbReference type="InterPro" id="IPR046348">
    <property type="entry name" value="SIS_dom_sf"/>
</dbReference>
<keyword evidence="4" id="KW-0472">Membrane</keyword>
<dbReference type="OrthoDB" id="63027at2"/>
<dbReference type="SUPFAM" id="SSF46689">
    <property type="entry name" value="Homeodomain-like"/>
    <property type="match status" value="1"/>
</dbReference>
<gene>
    <name evidence="7" type="primary">ybbH_4</name>
    <name evidence="7" type="ORF">ERS852471_02389</name>
</gene>